<evidence type="ECO:0008006" key="4">
    <source>
        <dbReference type="Google" id="ProtNLM"/>
    </source>
</evidence>
<evidence type="ECO:0000313" key="2">
    <source>
        <dbReference type="EMBL" id="PTB34935.1"/>
    </source>
</evidence>
<evidence type="ECO:0000313" key="3">
    <source>
        <dbReference type="Proteomes" id="UP000240493"/>
    </source>
</evidence>
<sequence length="308" mass="33051">MNAISRLILSFALFAYPVFMYELTYSSNSSILFDVGASYVSIKLDIELKSACQTGLQCASANPKISLLALALDHPITCEGDKDSCSALINDRNEEIGTFWRCMVEDPEHRQSAVAGMCVALSASPAANTALGWPPTSLQARATTIAHKATSHAFTAEMPFMATASSTSFPQKTANPSMWPGESWTTLFTEPLDRTSLYTAGTGNFRWTAGMGPWINRTSSSLPPYATGHLNHTSRLSLSQAHPTTTVKTEVSGSSMGLATLSEEQPTAFTSLKPTKDASRTSAATRANRSSMLAVLLVMALVLCCSKR</sequence>
<keyword evidence="3" id="KW-1185">Reference proteome</keyword>
<reference evidence="2 3" key="1">
    <citation type="submission" date="2016-07" db="EMBL/GenBank/DDBJ databases">
        <title>Multiple horizontal gene transfer events from other fungi enriched the ability of initially mycotrophic Trichoderma (Ascomycota) to feed on dead plant biomass.</title>
        <authorList>
            <consortium name="DOE Joint Genome Institute"/>
            <person name="Aerts A."/>
            <person name="Atanasova L."/>
            <person name="Chenthamara K."/>
            <person name="Zhang J."/>
            <person name="Grujic M."/>
            <person name="Henrissat B."/>
            <person name="Kuo A."/>
            <person name="Salamov A."/>
            <person name="Lipzen A."/>
            <person name="Labutti K."/>
            <person name="Barry K."/>
            <person name="Miao Y."/>
            <person name="Rahimi M.J."/>
            <person name="Shen Q."/>
            <person name="Grigoriev I.V."/>
            <person name="Kubicek C.P."/>
            <person name="Druzhinina I.S."/>
        </authorList>
    </citation>
    <scope>NUCLEOTIDE SEQUENCE [LARGE SCALE GENOMIC DNA]</scope>
    <source>
        <strain evidence="2 3">CBS 433.97</strain>
    </source>
</reference>
<organism evidence="2 3">
    <name type="scientific">Trichoderma asperellum (strain ATCC 204424 / CBS 433.97 / NBRC 101777)</name>
    <dbReference type="NCBI Taxonomy" id="1042311"/>
    <lineage>
        <taxon>Eukaryota</taxon>
        <taxon>Fungi</taxon>
        <taxon>Dikarya</taxon>
        <taxon>Ascomycota</taxon>
        <taxon>Pezizomycotina</taxon>
        <taxon>Sordariomycetes</taxon>
        <taxon>Hypocreomycetidae</taxon>
        <taxon>Hypocreales</taxon>
        <taxon>Hypocreaceae</taxon>
        <taxon>Trichoderma</taxon>
    </lineage>
</organism>
<keyword evidence="1" id="KW-0732">Signal</keyword>
<feature type="chain" id="PRO_5015426398" description="Extracellular membrane protein CFEM domain-containing protein" evidence="1">
    <location>
        <begin position="21"/>
        <end position="308"/>
    </location>
</feature>
<proteinExistence type="predicted"/>
<dbReference type="Proteomes" id="UP000240493">
    <property type="component" value="Unassembled WGS sequence"/>
</dbReference>
<dbReference type="AlphaFoldDB" id="A0A2T3YQT6"/>
<dbReference type="EMBL" id="KZ679287">
    <property type="protein sequence ID" value="PTB34935.1"/>
    <property type="molecule type" value="Genomic_DNA"/>
</dbReference>
<gene>
    <name evidence="2" type="ORF">M441DRAFT_52566</name>
</gene>
<feature type="signal peptide" evidence="1">
    <location>
        <begin position="1"/>
        <end position="20"/>
    </location>
</feature>
<evidence type="ECO:0000256" key="1">
    <source>
        <dbReference type="SAM" id="SignalP"/>
    </source>
</evidence>
<protein>
    <recommendedName>
        <fullName evidence="4">Extracellular membrane protein CFEM domain-containing protein</fullName>
    </recommendedName>
</protein>
<name>A0A2T3YQT6_TRIA4</name>
<accession>A0A2T3YQT6</accession>